<dbReference type="PANTHER" id="PTHR43133:SF62">
    <property type="entry name" value="RNA POLYMERASE SIGMA FACTOR SIGZ"/>
    <property type="match status" value="1"/>
</dbReference>
<gene>
    <name evidence="9" type="ORF">BN948_03516</name>
</gene>
<dbReference type="Proteomes" id="UP000028878">
    <property type="component" value="Unassembled WGS sequence"/>
</dbReference>
<accession>A0A1L1PMY6</accession>
<dbReference type="GO" id="GO:0016987">
    <property type="term" value="F:sigma factor activity"/>
    <property type="evidence" value="ECO:0007669"/>
    <property type="project" value="UniProtKB-KW"/>
</dbReference>
<keyword evidence="4 6" id="KW-0238">DNA-binding</keyword>
<dbReference type="InterPro" id="IPR013325">
    <property type="entry name" value="RNA_pol_sigma_r2"/>
</dbReference>
<keyword evidence="3 6" id="KW-0731">Sigma factor</keyword>
<evidence type="ECO:0000313" key="10">
    <source>
        <dbReference type="Proteomes" id="UP000028878"/>
    </source>
</evidence>
<dbReference type="GO" id="GO:0006352">
    <property type="term" value="P:DNA-templated transcription initiation"/>
    <property type="evidence" value="ECO:0007669"/>
    <property type="project" value="InterPro"/>
</dbReference>
<dbReference type="Gene3D" id="1.10.10.10">
    <property type="entry name" value="Winged helix-like DNA-binding domain superfamily/Winged helix DNA-binding domain"/>
    <property type="match status" value="1"/>
</dbReference>
<evidence type="ECO:0000256" key="1">
    <source>
        <dbReference type="ARBA" id="ARBA00010641"/>
    </source>
</evidence>
<dbReference type="InterPro" id="IPR007627">
    <property type="entry name" value="RNA_pol_sigma70_r2"/>
</dbReference>
<proteinExistence type="inferred from homology"/>
<dbReference type="NCBIfam" id="TIGR02937">
    <property type="entry name" value="sigma70-ECF"/>
    <property type="match status" value="1"/>
</dbReference>
<dbReference type="SUPFAM" id="SSF88659">
    <property type="entry name" value="Sigma3 and sigma4 domains of RNA polymerase sigma factors"/>
    <property type="match status" value="1"/>
</dbReference>
<dbReference type="InterPro" id="IPR036388">
    <property type="entry name" value="WH-like_DNA-bd_sf"/>
</dbReference>
<dbReference type="PANTHER" id="PTHR43133">
    <property type="entry name" value="RNA POLYMERASE ECF-TYPE SIGMA FACTO"/>
    <property type="match status" value="1"/>
</dbReference>
<dbReference type="RefSeq" id="WP_009518392.1">
    <property type="nucleotide sequence ID" value="NZ_CCAE010000035.1"/>
</dbReference>
<organism evidence="9 10">
    <name type="scientific">Hydrogenophaga intermedia</name>
    <dbReference type="NCBI Taxonomy" id="65786"/>
    <lineage>
        <taxon>Bacteria</taxon>
        <taxon>Pseudomonadati</taxon>
        <taxon>Pseudomonadota</taxon>
        <taxon>Betaproteobacteria</taxon>
        <taxon>Burkholderiales</taxon>
        <taxon>Comamonadaceae</taxon>
        <taxon>Hydrogenophaga</taxon>
    </lineage>
</organism>
<sequence length="194" mass="21914">MTIVSLDATRTPRPDEAWDEALVAVGQNQDRAAFARLFGHFAPRVKRYLMQGGSPETQAEELTQEALATVWRKAAMFDPAQAAASTWIFTIARNLRVDALRRRQGIEAMDEDFDFDQVLADEPDADERLHTARLHERLRGAFARLTPDQQQVLHLSYFNDEPHARIAAELGIPLGTVKSRVRLAVARLRRLLEG</sequence>
<name>A0A1L1PMY6_HYDIT</name>
<dbReference type="InterPro" id="IPR000838">
    <property type="entry name" value="RNA_pol_sigma70_ECF_CS"/>
</dbReference>
<reference evidence="10" key="2">
    <citation type="submission" date="2014-11" db="EMBL/GenBank/DDBJ databases">
        <title>Draft genome sequence of Hydrogenophaga intermedia S1.</title>
        <authorList>
            <person name="Gan H.M."/>
            <person name="Chew T.H."/>
            <person name="Stolz A."/>
        </authorList>
    </citation>
    <scope>NUCLEOTIDE SEQUENCE [LARGE SCALE GENOMIC DNA]</scope>
    <source>
        <strain evidence="10">S1</strain>
    </source>
</reference>
<dbReference type="CDD" id="cd06171">
    <property type="entry name" value="Sigma70_r4"/>
    <property type="match status" value="1"/>
</dbReference>
<comment type="similarity">
    <text evidence="1 6">Belongs to the sigma-70 factor family. ECF subfamily.</text>
</comment>
<keyword evidence="10" id="KW-1185">Reference proteome</keyword>
<evidence type="ECO:0000256" key="4">
    <source>
        <dbReference type="ARBA" id="ARBA00023125"/>
    </source>
</evidence>
<dbReference type="AlphaFoldDB" id="A0A1L1PMY6"/>
<evidence type="ECO:0000259" key="8">
    <source>
        <dbReference type="Pfam" id="PF08281"/>
    </source>
</evidence>
<dbReference type="Gene3D" id="1.10.1740.10">
    <property type="match status" value="1"/>
</dbReference>
<dbReference type="GO" id="GO:0003677">
    <property type="term" value="F:DNA binding"/>
    <property type="evidence" value="ECO:0007669"/>
    <property type="project" value="UniProtKB-KW"/>
</dbReference>
<dbReference type="InterPro" id="IPR014284">
    <property type="entry name" value="RNA_pol_sigma-70_dom"/>
</dbReference>
<dbReference type="InterPro" id="IPR039425">
    <property type="entry name" value="RNA_pol_sigma-70-like"/>
</dbReference>
<dbReference type="SUPFAM" id="SSF88946">
    <property type="entry name" value="Sigma2 domain of RNA polymerase sigma factors"/>
    <property type="match status" value="1"/>
</dbReference>
<dbReference type="InterPro" id="IPR013249">
    <property type="entry name" value="RNA_pol_sigma70_r4_t2"/>
</dbReference>
<feature type="domain" description="RNA polymerase sigma-70 region 2" evidence="7">
    <location>
        <begin position="37"/>
        <end position="104"/>
    </location>
</feature>
<dbReference type="Pfam" id="PF04542">
    <property type="entry name" value="Sigma70_r2"/>
    <property type="match status" value="1"/>
</dbReference>
<feature type="domain" description="RNA polymerase sigma factor 70 region 4 type 2" evidence="8">
    <location>
        <begin position="136"/>
        <end position="188"/>
    </location>
</feature>
<evidence type="ECO:0000256" key="5">
    <source>
        <dbReference type="ARBA" id="ARBA00023163"/>
    </source>
</evidence>
<keyword evidence="5 6" id="KW-0804">Transcription</keyword>
<protein>
    <recommendedName>
        <fullName evidence="6">RNA polymerase sigma factor</fullName>
    </recommendedName>
</protein>
<keyword evidence="2 6" id="KW-0805">Transcription regulation</keyword>
<dbReference type="Pfam" id="PF08281">
    <property type="entry name" value="Sigma70_r4_2"/>
    <property type="match status" value="1"/>
</dbReference>
<dbReference type="InterPro" id="IPR013324">
    <property type="entry name" value="RNA_pol_sigma_r3/r4-like"/>
</dbReference>
<evidence type="ECO:0000313" key="9">
    <source>
        <dbReference type="EMBL" id="CDN89079.1"/>
    </source>
</evidence>
<dbReference type="EMBL" id="CCAE010000035">
    <property type="protein sequence ID" value="CDN89079.1"/>
    <property type="molecule type" value="Genomic_DNA"/>
</dbReference>
<evidence type="ECO:0000256" key="3">
    <source>
        <dbReference type="ARBA" id="ARBA00023082"/>
    </source>
</evidence>
<evidence type="ECO:0000259" key="7">
    <source>
        <dbReference type="Pfam" id="PF04542"/>
    </source>
</evidence>
<evidence type="ECO:0000256" key="6">
    <source>
        <dbReference type="RuleBase" id="RU000716"/>
    </source>
</evidence>
<reference evidence="10" key="1">
    <citation type="submission" date="2014-02" db="EMBL/GenBank/DDBJ databases">
        <authorList>
            <person name="Gan H."/>
        </authorList>
    </citation>
    <scope>NUCLEOTIDE SEQUENCE [LARGE SCALE GENOMIC DNA]</scope>
    <source>
        <strain evidence="10">S1</strain>
    </source>
</reference>
<evidence type="ECO:0000256" key="2">
    <source>
        <dbReference type="ARBA" id="ARBA00023015"/>
    </source>
</evidence>
<dbReference type="PROSITE" id="PS01063">
    <property type="entry name" value="SIGMA70_ECF"/>
    <property type="match status" value="1"/>
</dbReference>